<feature type="compositionally biased region" description="Low complexity" evidence="6">
    <location>
        <begin position="318"/>
        <end position="329"/>
    </location>
</feature>
<comment type="similarity">
    <text evidence="2">Belongs to the UPF0014 family.</text>
</comment>
<reference evidence="8 9" key="1">
    <citation type="journal article" date="2019" name="PLoS Genet.">
        <title>Convergent evolution of linked mating-type loci in basidiomycete fungi.</title>
        <authorList>
            <person name="Sun S."/>
            <person name="Coelho M.A."/>
            <person name="Heitman J."/>
            <person name="Nowrousian M."/>
        </authorList>
    </citation>
    <scope>NUCLEOTIDE SEQUENCE [LARGE SCALE GENOMIC DNA]</scope>
    <source>
        <strain evidence="8 9">CBS 4282</strain>
    </source>
</reference>
<accession>A0A7D8V3P1</accession>
<dbReference type="PANTHER" id="PTHR30028">
    <property type="entry name" value="UPF0014 INNER MEMBRANE PROTEIN YBBM-RELATED"/>
    <property type="match status" value="1"/>
</dbReference>
<evidence type="ECO:0000256" key="4">
    <source>
        <dbReference type="ARBA" id="ARBA00022989"/>
    </source>
</evidence>
<dbReference type="PANTHER" id="PTHR30028:SF0">
    <property type="entry name" value="PROTEIN ALUMINUM SENSITIVE 3"/>
    <property type="match status" value="1"/>
</dbReference>
<evidence type="ECO:0000313" key="9">
    <source>
        <dbReference type="Proteomes" id="UP000473826"/>
    </source>
</evidence>
<keyword evidence="4 7" id="KW-1133">Transmembrane helix</keyword>
<dbReference type="AlphaFoldDB" id="A0A7D8V3P1"/>
<evidence type="ECO:0000256" key="1">
    <source>
        <dbReference type="ARBA" id="ARBA00004141"/>
    </source>
</evidence>
<dbReference type="InterPro" id="IPR005226">
    <property type="entry name" value="UPF0014_fam"/>
</dbReference>
<gene>
    <name evidence="8" type="ORF">VHUM_00416</name>
</gene>
<evidence type="ECO:0000256" key="7">
    <source>
        <dbReference type="SAM" id="Phobius"/>
    </source>
</evidence>
<evidence type="ECO:0000256" key="3">
    <source>
        <dbReference type="ARBA" id="ARBA00022692"/>
    </source>
</evidence>
<evidence type="ECO:0000256" key="2">
    <source>
        <dbReference type="ARBA" id="ARBA00005268"/>
    </source>
</evidence>
<dbReference type="Pfam" id="PF03649">
    <property type="entry name" value="UPF0014"/>
    <property type="match status" value="1"/>
</dbReference>
<feature type="transmembrane region" description="Helical" evidence="7">
    <location>
        <begin position="21"/>
        <end position="44"/>
    </location>
</feature>
<feature type="transmembrane region" description="Helical" evidence="7">
    <location>
        <begin position="144"/>
        <end position="166"/>
    </location>
</feature>
<dbReference type="OrthoDB" id="432685at2759"/>
<name>A0A7D8V3P1_VANHU</name>
<comment type="subcellular location">
    <subcellularLocation>
        <location evidence="1">Membrane</location>
        <topology evidence="1">Multi-pass membrane protein</topology>
    </subcellularLocation>
</comment>
<comment type="caution">
    <text evidence="8">The sequence shown here is derived from an EMBL/GenBank/DDBJ whole genome shotgun (WGS) entry which is preliminary data.</text>
</comment>
<evidence type="ECO:0000256" key="6">
    <source>
        <dbReference type="SAM" id="MobiDB-lite"/>
    </source>
</evidence>
<organism evidence="8 9">
    <name type="scientific">Vanrija humicola</name>
    <name type="common">Yeast</name>
    <name type="synonym">Cryptococcus humicola</name>
    <dbReference type="NCBI Taxonomy" id="5417"/>
    <lineage>
        <taxon>Eukaryota</taxon>
        <taxon>Fungi</taxon>
        <taxon>Dikarya</taxon>
        <taxon>Basidiomycota</taxon>
        <taxon>Agaricomycotina</taxon>
        <taxon>Tremellomycetes</taxon>
        <taxon>Trichosporonales</taxon>
        <taxon>Trichosporonaceae</taxon>
        <taxon>Vanrija</taxon>
    </lineage>
</organism>
<evidence type="ECO:0000256" key="5">
    <source>
        <dbReference type="ARBA" id="ARBA00023136"/>
    </source>
</evidence>
<dbReference type="EMBL" id="QKWK01000001">
    <property type="protein sequence ID" value="TXT15913.1"/>
    <property type="molecule type" value="Genomic_DNA"/>
</dbReference>
<dbReference type="GO" id="GO:0005886">
    <property type="term" value="C:plasma membrane"/>
    <property type="evidence" value="ECO:0007669"/>
    <property type="project" value="TreeGrafter"/>
</dbReference>
<keyword evidence="3 7" id="KW-0812">Transmembrane</keyword>
<protein>
    <submittedName>
        <fullName evidence="8">Uncharacterized protein</fullName>
    </submittedName>
</protein>
<feature type="region of interest" description="Disordered" evidence="6">
    <location>
        <begin position="314"/>
        <end position="338"/>
    </location>
</feature>
<feature type="transmembrane region" description="Helical" evidence="7">
    <location>
        <begin position="111"/>
        <end position="132"/>
    </location>
</feature>
<feature type="transmembrane region" description="Helical" evidence="7">
    <location>
        <begin position="241"/>
        <end position="266"/>
    </location>
</feature>
<feature type="transmembrane region" description="Helical" evidence="7">
    <location>
        <begin position="80"/>
        <end position="99"/>
    </location>
</feature>
<feature type="transmembrane region" description="Helical" evidence="7">
    <location>
        <begin position="51"/>
        <end position="74"/>
    </location>
</feature>
<keyword evidence="9" id="KW-1185">Reference proteome</keyword>
<proteinExistence type="inferred from homology"/>
<evidence type="ECO:0000313" key="8">
    <source>
        <dbReference type="EMBL" id="TXT15913.1"/>
    </source>
</evidence>
<sequence>MASSFNGTAPGTPPSGGSGPYLTWVNVGIGFLFIVFDAVLSAVLGLGIGKALVISALRCVIQLSAMGLVLGRVFASHNPWAVAGVALLLTVLGAIEAVFNKAKKRFTNMFPCILLSMMCGTVPISILGSEYAMAQRPFWQPDQYIPILGMLLGNAISAIGVAINTINKEFSDNRDKVETYLAMGASRFEAVKPIATEALTLALLPTINQMSIIGLISIPGMMTGAIVGGKSVEQAARLQMIIMFMISASSALCVLAAEYFALTTLVDGKQRVRSDRLDSRKPALYRAKDRAVAAIEKSLYRIFCLGKRESGTEEERQGLLSGQQGGTSRTNTPVPPHH</sequence>
<keyword evidence="5 7" id="KW-0472">Membrane</keyword>
<dbReference type="Proteomes" id="UP000473826">
    <property type="component" value="Unassembled WGS sequence"/>
</dbReference>